<dbReference type="SMART" id="SM00421">
    <property type="entry name" value="HTH_LUXR"/>
    <property type="match status" value="1"/>
</dbReference>
<gene>
    <name evidence="2" type="ORF">HNR71_004952</name>
    <name evidence="3" type="ORF">HPO96_11370</name>
</gene>
<dbReference type="PROSITE" id="PS50043">
    <property type="entry name" value="HTH_LUXR_2"/>
    <property type="match status" value="1"/>
</dbReference>
<proteinExistence type="predicted"/>
<dbReference type="InterPro" id="IPR036390">
    <property type="entry name" value="WH_DNA-bd_sf"/>
</dbReference>
<accession>A0A7Y4L029</accession>
<comment type="caution">
    <text evidence="3">The sequence shown here is derived from an EMBL/GenBank/DDBJ whole genome shotgun (WGS) entry which is preliminary data.</text>
</comment>
<dbReference type="InterPro" id="IPR000792">
    <property type="entry name" value="Tscrpt_reg_LuxR_C"/>
</dbReference>
<dbReference type="SUPFAM" id="SSF46894">
    <property type="entry name" value="C-terminal effector domain of the bipartite response regulators"/>
    <property type="match status" value="1"/>
</dbReference>
<evidence type="ECO:0000313" key="4">
    <source>
        <dbReference type="Proteomes" id="UP000534306"/>
    </source>
</evidence>
<dbReference type="Proteomes" id="UP000553957">
    <property type="component" value="Unassembled WGS sequence"/>
</dbReference>
<dbReference type="GO" id="GO:0003677">
    <property type="term" value="F:DNA binding"/>
    <property type="evidence" value="ECO:0007669"/>
    <property type="project" value="UniProtKB-KW"/>
</dbReference>
<dbReference type="PANTHER" id="PTHR34293">
    <property type="entry name" value="HTH-TYPE TRANSCRIPTIONAL REGULATOR TRMBL2"/>
    <property type="match status" value="1"/>
</dbReference>
<dbReference type="InterPro" id="IPR016032">
    <property type="entry name" value="Sig_transdc_resp-reg_C-effctor"/>
</dbReference>
<evidence type="ECO:0000313" key="3">
    <source>
        <dbReference type="EMBL" id="NOL40846.1"/>
    </source>
</evidence>
<dbReference type="GO" id="GO:0006355">
    <property type="term" value="P:regulation of DNA-templated transcription"/>
    <property type="evidence" value="ECO:0007669"/>
    <property type="project" value="InterPro"/>
</dbReference>
<dbReference type="InterPro" id="IPR036388">
    <property type="entry name" value="WH-like_DNA-bd_sf"/>
</dbReference>
<reference evidence="3 4" key="1">
    <citation type="submission" date="2020-05" db="EMBL/GenBank/DDBJ databases">
        <title>Genome sequence of Kribbella sandramycini ATCC 39419.</title>
        <authorList>
            <person name="Maclea K.S."/>
            <person name="Fair J.L."/>
        </authorList>
    </citation>
    <scope>NUCLEOTIDE SEQUENCE [LARGE SCALE GENOMIC DNA]</scope>
    <source>
        <strain evidence="3 4">ATCC 39419</strain>
    </source>
</reference>
<dbReference type="Gene3D" id="1.10.10.10">
    <property type="entry name" value="Winged helix-like DNA-binding domain superfamily/Winged helix DNA-binding domain"/>
    <property type="match status" value="1"/>
</dbReference>
<keyword evidence="4" id="KW-1185">Reference proteome</keyword>
<dbReference type="EMBL" id="JACHKF010000001">
    <property type="protein sequence ID" value="MBB6569315.1"/>
    <property type="molecule type" value="Genomic_DNA"/>
</dbReference>
<name>A0A7Y4L029_9ACTN</name>
<dbReference type="SUPFAM" id="SSF46785">
    <property type="entry name" value="Winged helix' DNA-binding domain"/>
    <property type="match status" value="1"/>
</dbReference>
<keyword evidence="2" id="KW-0238">DNA-binding</keyword>
<evidence type="ECO:0000313" key="2">
    <source>
        <dbReference type="EMBL" id="MBB6569315.1"/>
    </source>
</evidence>
<evidence type="ECO:0000259" key="1">
    <source>
        <dbReference type="PROSITE" id="PS50043"/>
    </source>
</evidence>
<feature type="domain" description="HTH luxR-type" evidence="1">
    <location>
        <begin position="246"/>
        <end position="308"/>
    </location>
</feature>
<protein>
    <submittedName>
        <fullName evidence="2">DNA-binding NarL/FixJ family response regulator</fullName>
    </submittedName>
    <submittedName>
        <fullName evidence="3">Helix-turn-helix transcriptional regulator</fullName>
    </submittedName>
</protein>
<dbReference type="InterPro" id="IPR051797">
    <property type="entry name" value="TrmB-like"/>
</dbReference>
<dbReference type="RefSeq" id="WP_171673320.1">
    <property type="nucleotide sequence ID" value="NZ_BAAAGT010000002.1"/>
</dbReference>
<dbReference type="Proteomes" id="UP000534306">
    <property type="component" value="Unassembled WGS sequence"/>
</dbReference>
<dbReference type="EMBL" id="JABJRC010000002">
    <property type="protein sequence ID" value="NOL40846.1"/>
    <property type="molecule type" value="Genomic_DNA"/>
</dbReference>
<dbReference type="AlphaFoldDB" id="A0A7Y4L029"/>
<sequence>MLEPLGVTTPDEHAYRVLLTAPGSGVPELAVLLNRTEADVAETVGRLETLGLLTRAAERLLPTRPDVAVDTLVAVRRAEHDRVRAEAREMMSALREQELHQPENLVEVVVGQESIAARFAQLLNGTHKELLVLDRPPYAAVTEDSDTRVRGLLREGVTVRGIYSPDSFERPGGLDEAYSAADAGETSRTHPTVPMKLAVFDRQAALLPLSVDALVDSALVVHPCSLLNALVEMFTLLWEQAVPVVPAEAPEPLDSRLLTLLSAGLKDDAIARQLNLSSRTVGRRVAELMDTLGARTRFQAGVHAQRRRLLGE</sequence>
<dbReference type="PANTHER" id="PTHR34293:SF1">
    <property type="entry name" value="HTH-TYPE TRANSCRIPTIONAL REGULATOR TRMBL2"/>
    <property type="match status" value="1"/>
</dbReference>
<organism evidence="3 4">
    <name type="scientific">Kribbella sandramycini</name>
    <dbReference type="NCBI Taxonomy" id="60450"/>
    <lineage>
        <taxon>Bacteria</taxon>
        <taxon>Bacillati</taxon>
        <taxon>Actinomycetota</taxon>
        <taxon>Actinomycetes</taxon>
        <taxon>Propionibacteriales</taxon>
        <taxon>Kribbellaceae</taxon>
        <taxon>Kribbella</taxon>
    </lineage>
</organism>
<evidence type="ECO:0000313" key="5">
    <source>
        <dbReference type="Proteomes" id="UP000553957"/>
    </source>
</evidence>
<reference evidence="2 5" key="2">
    <citation type="submission" date="2020-08" db="EMBL/GenBank/DDBJ databases">
        <title>Sequencing the genomes of 1000 actinobacteria strains.</title>
        <authorList>
            <person name="Klenk H.-P."/>
        </authorList>
    </citation>
    <scope>NUCLEOTIDE SEQUENCE [LARGE SCALE GENOMIC DNA]</scope>
    <source>
        <strain evidence="2 5">DSM 15626</strain>
    </source>
</reference>